<proteinExistence type="predicted"/>
<dbReference type="EMBL" id="QKRW01000042">
    <property type="protein sequence ID" value="RAL60297.1"/>
    <property type="molecule type" value="Genomic_DNA"/>
</dbReference>
<feature type="region of interest" description="Disordered" evidence="1">
    <location>
        <begin position="1"/>
        <end position="38"/>
    </location>
</feature>
<protein>
    <submittedName>
        <fullName evidence="2">Uncharacterized protein</fullName>
    </submittedName>
</protein>
<accession>A0A395IJ17</accession>
<name>A0A395IJ17_9HELO</name>
<reference evidence="2 3" key="1">
    <citation type="submission" date="2018-06" db="EMBL/GenBank/DDBJ databases">
        <title>Genome Sequence of the Brown Rot Fungal Pathogen Monilinia fructigena.</title>
        <authorList>
            <person name="Landi L."/>
            <person name="De Miccolis Angelini R.M."/>
            <person name="Pollastro S."/>
            <person name="Abate D."/>
            <person name="Faretra F."/>
            <person name="Romanazzi G."/>
        </authorList>
    </citation>
    <scope>NUCLEOTIDE SEQUENCE [LARGE SCALE GENOMIC DNA]</scope>
    <source>
        <strain evidence="2 3">Mfrg269</strain>
    </source>
</reference>
<dbReference type="AlphaFoldDB" id="A0A395IJ17"/>
<evidence type="ECO:0000313" key="3">
    <source>
        <dbReference type="Proteomes" id="UP000249056"/>
    </source>
</evidence>
<feature type="compositionally biased region" description="Basic and acidic residues" evidence="1">
    <location>
        <begin position="16"/>
        <end position="27"/>
    </location>
</feature>
<sequence length="76" mass="8944">MSIFSKIKSSKKAAQQHKEKATTEEQQQKQQRKPLQRFHTDTFQLMLPLMHFPALLPHGKTKIDLKSESITREEVR</sequence>
<keyword evidence="3" id="KW-1185">Reference proteome</keyword>
<organism evidence="2 3">
    <name type="scientific">Monilinia fructigena</name>
    <dbReference type="NCBI Taxonomy" id="38457"/>
    <lineage>
        <taxon>Eukaryota</taxon>
        <taxon>Fungi</taxon>
        <taxon>Dikarya</taxon>
        <taxon>Ascomycota</taxon>
        <taxon>Pezizomycotina</taxon>
        <taxon>Leotiomycetes</taxon>
        <taxon>Helotiales</taxon>
        <taxon>Sclerotiniaceae</taxon>
        <taxon>Monilinia</taxon>
    </lineage>
</organism>
<dbReference type="Proteomes" id="UP000249056">
    <property type="component" value="Unassembled WGS sequence"/>
</dbReference>
<comment type="caution">
    <text evidence="2">The sequence shown here is derived from an EMBL/GenBank/DDBJ whole genome shotgun (WGS) entry which is preliminary data.</text>
</comment>
<gene>
    <name evidence="2" type="ORF">DID88_000075</name>
</gene>
<evidence type="ECO:0000256" key="1">
    <source>
        <dbReference type="SAM" id="MobiDB-lite"/>
    </source>
</evidence>
<evidence type="ECO:0000313" key="2">
    <source>
        <dbReference type="EMBL" id="RAL60297.1"/>
    </source>
</evidence>